<dbReference type="GO" id="GO:0016020">
    <property type="term" value="C:membrane"/>
    <property type="evidence" value="ECO:0007669"/>
    <property type="project" value="UniProtKB-SubCell"/>
</dbReference>
<organism evidence="7 8">
    <name type="scientific">Lysinibacillus pakistanensis</name>
    <dbReference type="NCBI Taxonomy" id="759811"/>
    <lineage>
        <taxon>Bacteria</taxon>
        <taxon>Bacillati</taxon>
        <taxon>Bacillota</taxon>
        <taxon>Bacilli</taxon>
        <taxon>Bacillales</taxon>
        <taxon>Bacillaceae</taxon>
        <taxon>Lysinibacillus</taxon>
    </lineage>
</organism>
<dbReference type="Pfam" id="PF04893">
    <property type="entry name" value="Yip1"/>
    <property type="match status" value="1"/>
</dbReference>
<evidence type="ECO:0000256" key="1">
    <source>
        <dbReference type="ARBA" id="ARBA00004141"/>
    </source>
</evidence>
<dbReference type="AlphaFoldDB" id="A0AAX3X297"/>
<evidence type="ECO:0000256" key="4">
    <source>
        <dbReference type="ARBA" id="ARBA00023136"/>
    </source>
</evidence>
<feature type="transmembrane region" description="Helical" evidence="5">
    <location>
        <begin position="185"/>
        <end position="213"/>
    </location>
</feature>
<comment type="subcellular location">
    <subcellularLocation>
        <location evidence="1">Membrane</location>
        <topology evidence="1">Multi-pass membrane protein</topology>
    </subcellularLocation>
</comment>
<gene>
    <name evidence="7" type="ORF">QNH24_09320</name>
</gene>
<feature type="transmembrane region" description="Helical" evidence="5">
    <location>
        <begin position="39"/>
        <end position="57"/>
    </location>
</feature>
<dbReference type="Proteomes" id="UP001178322">
    <property type="component" value="Chromosome"/>
</dbReference>
<proteinExistence type="predicted"/>
<sequence length="216" mass="24446">MEHYNDTQQERPKLNPFLSVWLHPKQTARYMIDEKTTGYAILILSIGYIGSLLSGLIDQEFIPDFSPWILLLLCVIFAPIAGIIGTGFSALLTWLFGKLFKGTGTFSDLFRSLSLTAIPFIVLIPFYIVWLFTSPESLMDPNFIGTLPWIFWPTTLVSFVVFIWSFVISVGAVAEAHQISNWMAFFTILIPSIILFVIFFVLFFIILIGIIGIGMM</sequence>
<dbReference type="EMBL" id="CP126101">
    <property type="protein sequence ID" value="WHY53413.1"/>
    <property type="molecule type" value="Genomic_DNA"/>
</dbReference>
<protein>
    <submittedName>
        <fullName evidence="7">Yip1 family protein</fullName>
    </submittedName>
</protein>
<evidence type="ECO:0000256" key="3">
    <source>
        <dbReference type="ARBA" id="ARBA00022989"/>
    </source>
</evidence>
<dbReference type="RefSeq" id="WP_283871755.1">
    <property type="nucleotide sequence ID" value="NZ_CP126101.1"/>
</dbReference>
<keyword evidence="2 5" id="KW-0812">Transmembrane</keyword>
<feature type="transmembrane region" description="Helical" evidence="5">
    <location>
        <begin position="150"/>
        <end position="173"/>
    </location>
</feature>
<evidence type="ECO:0000259" key="6">
    <source>
        <dbReference type="Pfam" id="PF04893"/>
    </source>
</evidence>
<feature type="transmembrane region" description="Helical" evidence="5">
    <location>
        <begin position="109"/>
        <end position="130"/>
    </location>
</feature>
<evidence type="ECO:0000313" key="8">
    <source>
        <dbReference type="Proteomes" id="UP001178322"/>
    </source>
</evidence>
<dbReference type="InterPro" id="IPR006977">
    <property type="entry name" value="Yip1_dom"/>
</dbReference>
<keyword evidence="3 5" id="KW-1133">Transmembrane helix</keyword>
<evidence type="ECO:0000256" key="2">
    <source>
        <dbReference type="ARBA" id="ARBA00022692"/>
    </source>
</evidence>
<accession>A0AAX3X297</accession>
<reference evidence="7" key="1">
    <citation type="submission" date="2023-05" db="EMBL/GenBank/DDBJ databases">
        <title>Comparative genomics of Bacillaceae isolates and their secondary metabolite potential.</title>
        <authorList>
            <person name="Song L."/>
            <person name="Nielsen L.J."/>
            <person name="Mohite O."/>
            <person name="Xu X."/>
            <person name="Weber T."/>
            <person name="Kovacs A.T."/>
        </authorList>
    </citation>
    <scope>NUCLEOTIDE SEQUENCE</scope>
    <source>
        <strain evidence="7">LY1</strain>
    </source>
</reference>
<evidence type="ECO:0000256" key="5">
    <source>
        <dbReference type="SAM" id="Phobius"/>
    </source>
</evidence>
<keyword evidence="4 5" id="KW-0472">Membrane</keyword>
<feature type="transmembrane region" description="Helical" evidence="5">
    <location>
        <begin position="69"/>
        <end position="97"/>
    </location>
</feature>
<evidence type="ECO:0000313" key="7">
    <source>
        <dbReference type="EMBL" id="WHY53413.1"/>
    </source>
</evidence>
<feature type="domain" description="Yip1" evidence="6">
    <location>
        <begin position="19"/>
        <end position="201"/>
    </location>
</feature>
<name>A0AAX3X297_9BACI</name>